<dbReference type="AlphaFoldDB" id="A0A0B5N7Y1"/>
<accession>A0A0B5N7Y1</accession>
<dbReference type="EMBL" id="VKQN01000001">
    <property type="protein sequence ID" value="MDR4174681.1"/>
    <property type="molecule type" value="Genomic_DNA"/>
</dbReference>
<evidence type="ECO:0000313" key="5">
    <source>
        <dbReference type="Proteomes" id="UP000501107"/>
    </source>
</evidence>
<gene>
    <name evidence="1" type="ORF">BF38_6015</name>
    <name evidence="2" type="ORF">FO599_00865</name>
    <name evidence="3" type="ORF">FOC89_03070</name>
</gene>
<keyword evidence="3" id="KW-0614">Plasmid</keyword>
<reference evidence="3 5" key="3">
    <citation type="submission" date="2020-05" db="EMBL/GenBank/DDBJ databases">
        <title>FDA dAtabase for Regulatory Grade micrObial Sequences (FDA-ARGOS): Supporting development and validation of Infectious Disease Dx tests.</title>
        <authorList>
            <person name="Nelson B."/>
            <person name="Plummer A."/>
            <person name="Tallon L."/>
            <person name="Sadzewicz L."/>
            <person name="Zhao X."/>
            <person name="Vavikolanu K."/>
            <person name="Mehta A."/>
            <person name="Aluvathingal J."/>
            <person name="Nadendla S."/>
            <person name="Myers T."/>
            <person name="Yan Y."/>
            <person name="Sichtig H."/>
        </authorList>
    </citation>
    <scope>NUCLEOTIDE SEQUENCE [LARGE SCALE GENOMIC DNA]</scope>
    <source>
        <strain evidence="3 5">FDAARGOS_795</strain>
        <plasmid evidence="3 5">unnamed3</plasmid>
    </source>
</reference>
<name>A0A0B5N7Y1_BACTU</name>
<protein>
    <submittedName>
        <fullName evidence="3">Uncharacterized protein</fullName>
    </submittedName>
</protein>
<dbReference type="Proteomes" id="UP000501107">
    <property type="component" value="Plasmid unnamed3"/>
</dbReference>
<geneLocation type="plasmid" evidence="1 4">
    <name>2</name>
</geneLocation>
<geneLocation type="plasmid" evidence="3 5">
    <name>unnamed3</name>
</geneLocation>
<evidence type="ECO:0000313" key="3">
    <source>
        <dbReference type="EMBL" id="QKH22975.1"/>
    </source>
</evidence>
<reference evidence="2" key="2">
    <citation type="submission" date="2019-07" db="EMBL/GenBank/DDBJ databases">
        <title>Phylogenomic Reclassification of ATCC Bacillus Strains and Various Taxa within the Genus Bacillus.</title>
        <authorList>
            <person name="Riojas M.A."/>
            <person name="Frank A.M."/>
            <person name="Fenn S.L."/>
            <person name="King S.P."/>
            <person name="Brower S.M."/>
            <person name="Hazbon M.H."/>
        </authorList>
    </citation>
    <scope>NUCLEOTIDE SEQUENCE</scope>
    <source>
        <strain evidence="2">ATCC 35646</strain>
    </source>
</reference>
<evidence type="ECO:0000313" key="1">
    <source>
        <dbReference type="EMBL" id="AJG73869.1"/>
    </source>
</evidence>
<proteinExistence type="predicted"/>
<organism evidence="3 5">
    <name type="scientific">Bacillus thuringiensis</name>
    <dbReference type="NCBI Taxonomy" id="1428"/>
    <lineage>
        <taxon>Bacteria</taxon>
        <taxon>Bacillati</taxon>
        <taxon>Bacillota</taxon>
        <taxon>Bacilli</taxon>
        <taxon>Bacillales</taxon>
        <taxon>Bacillaceae</taxon>
        <taxon>Bacillus</taxon>
        <taxon>Bacillus cereus group</taxon>
    </lineage>
</organism>
<dbReference type="Proteomes" id="UP001181533">
    <property type="component" value="Unassembled WGS sequence"/>
</dbReference>
<evidence type="ECO:0000313" key="4">
    <source>
        <dbReference type="Proteomes" id="UP000031876"/>
    </source>
</evidence>
<dbReference type="KEGG" id="btw:BF38_6015"/>
<sequence length="107" mass="12584">MYKDIEVRIPYGKTYHTFGFIRVTVQNDKILGHPCTPNQKQIDNQTLLLVDDYVVRSSSYEILISRLEYSKYDCVYPKRQQFALLSKNLKKKDIENGYVVARKFDLG</sequence>
<reference evidence="1 4" key="1">
    <citation type="journal article" date="2015" name="Genome Announc.">
        <title>Complete genome sequences for 35 biothreat assay-relevant bacillus species.</title>
        <authorList>
            <person name="Johnson S.L."/>
            <person name="Daligault H.E."/>
            <person name="Davenport K.W."/>
            <person name="Jaissle J."/>
            <person name="Frey K.G."/>
            <person name="Ladner J.T."/>
            <person name="Broomall S.M."/>
            <person name="Bishop-Lilly K.A."/>
            <person name="Bruce D.C."/>
            <person name="Gibbons H.S."/>
            <person name="Coyne S.R."/>
            <person name="Lo C.C."/>
            <person name="Meincke L."/>
            <person name="Munk A.C."/>
            <person name="Koroleva G.I."/>
            <person name="Rosenzweig C.N."/>
            <person name="Palacios G.F."/>
            <person name="Redden C.L."/>
            <person name="Minogue T.D."/>
            <person name="Chain P.S."/>
        </authorList>
    </citation>
    <scope>NUCLEOTIDE SEQUENCE [LARGE SCALE GENOMIC DNA]</scope>
    <source>
        <strain evidence="1 4">HD1011</strain>
        <plasmid evidence="1 4">2</plasmid>
    </source>
</reference>
<dbReference type="RefSeq" id="WP_000276190.1">
    <property type="nucleotide sequence ID" value="NZ_CP009334.1"/>
</dbReference>
<evidence type="ECO:0000313" key="2">
    <source>
        <dbReference type="EMBL" id="MDR4174681.1"/>
    </source>
</evidence>
<dbReference type="Proteomes" id="UP000031876">
    <property type="component" value="Plasmid 2"/>
</dbReference>
<dbReference type="EMBL" id="CP053979">
    <property type="protein sequence ID" value="QKH22975.1"/>
    <property type="molecule type" value="Genomic_DNA"/>
</dbReference>
<dbReference type="EMBL" id="CP009334">
    <property type="protein sequence ID" value="AJG73869.1"/>
    <property type="molecule type" value="Genomic_DNA"/>
</dbReference>